<dbReference type="PANTHER" id="PTHR45527:SF1">
    <property type="entry name" value="FATTY ACID SYNTHASE"/>
    <property type="match status" value="1"/>
</dbReference>
<proteinExistence type="predicted"/>
<dbReference type="SUPFAM" id="SSF52777">
    <property type="entry name" value="CoA-dependent acyltransferases"/>
    <property type="match status" value="2"/>
</dbReference>
<dbReference type="InterPro" id="IPR001242">
    <property type="entry name" value="Condensation_dom"/>
</dbReference>
<dbReference type="PANTHER" id="PTHR45527">
    <property type="entry name" value="NONRIBOSOMAL PEPTIDE SYNTHETASE"/>
    <property type="match status" value="1"/>
</dbReference>
<dbReference type="Gene3D" id="3.30.559.30">
    <property type="entry name" value="Nonribosomal peptide synthetase, condensation domain"/>
    <property type="match status" value="1"/>
</dbReference>
<accession>A0ABW0EJT0</accession>
<sequence>MPSRSVTFSAGSSVSAPMAWGQLAIWRPLLTFADTSRFNLLRTTALGAGVTPERLLDAVRALVERHTTLRTHFIDGWQEIAGAGEVAVGFWELPESAVAAEWQSGAALLTADSFDLTSDWPVRFAAVLGQNGDVAAVAFALSHVAADGWTADRLLDDLKALLADTPAPAVTEPRWEPLDQLAYERSDAGLRVGAASIEHWSSVFRTAPASMYDFAPLPVEGPLIGQYRFESDALAAAAAVLGARSGTTTSTVVLTIASLWLANHCGQDEANVELIAGNRVTPRLRALRMHTAQDGLFALRTRDTDLATALREAHLAAIKGYRRSMYDPADLAARIAEISLDRGIYLDRATNFNHVRLNVDQLPRSAEVTRADLAEMATRSVLTRLDPMEWNDKKFFLTLEQPTADRCVLSLMADSRYLPPAVVESLLWGIERVARAALDGDLSVRDVTRLVGVAPVERGPEWVRTRAGWVRPDAVERLVRAVAGAGARLRAHPLADGSVELHAHAEGDLDAAVLHRDVVAALTGQIGVVAPDKYVLGGRTGELVHAAVAR</sequence>
<name>A0ABW0EJT0_9PSEU</name>
<evidence type="ECO:0000259" key="1">
    <source>
        <dbReference type="Pfam" id="PF00668"/>
    </source>
</evidence>
<keyword evidence="3" id="KW-1185">Reference proteome</keyword>
<evidence type="ECO:0000313" key="3">
    <source>
        <dbReference type="Proteomes" id="UP001596157"/>
    </source>
</evidence>
<dbReference type="Proteomes" id="UP001596157">
    <property type="component" value="Unassembled WGS sequence"/>
</dbReference>
<dbReference type="InterPro" id="IPR023213">
    <property type="entry name" value="CAT-like_dom_sf"/>
</dbReference>
<protein>
    <submittedName>
        <fullName evidence="2">Condensation domain-containing protein</fullName>
    </submittedName>
</protein>
<reference evidence="3" key="1">
    <citation type="journal article" date="2019" name="Int. J. Syst. Evol. Microbiol.">
        <title>The Global Catalogue of Microorganisms (GCM) 10K type strain sequencing project: providing services to taxonomists for standard genome sequencing and annotation.</title>
        <authorList>
            <consortium name="The Broad Institute Genomics Platform"/>
            <consortium name="The Broad Institute Genome Sequencing Center for Infectious Disease"/>
            <person name="Wu L."/>
            <person name="Ma J."/>
        </authorList>
    </citation>
    <scope>NUCLEOTIDE SEQUENCE [LARGE SCALE GENOMIC DNA]</scope>
    <source>
        <strain evidence="3">CCUG 59778</strain>
    </source>
</reference>
<gene>
    <name evidence="2" type="ORF">ACFPM7_05825</name>
</gene>
<organism evidence="2 3">
    <name type="scientific">Actinokineospora guangxiensis</name>
    <dbReference type="NCBI Taxonomy" id="1490288"/>
    <lineage>
        <taxon>Bacteria</taxon>
        <taxon>Bacillati</taxon>
        <taxon>Actinomycetota</taxon>
        <taxon>Actinomycetes</taxon>
        <taxon>Pseudonocardiales</taxon>
        <taxon>Pseudonocardiaceae</taxon>
        <taxon>Actinokineospora</taxon>
    </lineage>
</organism>
<evidence type="ECO:0000313" key="2">
    <source>
        <dbReference type="EMBL" id="MFC5286563.1"/>
    </source>
</evidence>
<comment type="caution">
    <text evidence="2">The sequence shown here is derived from an EMBL/GenBank/DDBJ whole genome shotgun (WGS) entry which is preliminary data.</text>
</comment>
<dbReference type="EMBL" id="JBHSKF010000002">
    <property type="protein sequence ID" value="MFC5286563.1"/>
    <property type="molecule type" value="Genomic_DNA"/>
</dbReference>
<dbReference type="Gene3D" id="3.30.559.10">
    <property type="entry name" value="Chloramphenicol acetyltransferase-like domain"/>
    <property type="match status" value="1"/>
</dbReference>
<dbReference type="Pfam" id="PF00668">
    <property type="entry name" value="Condensation"/>
    <property type="match status" value="1"/>
</dbReference>
<dbReference type="RefSeq" id="WP_378244611.1">
    <property type="nucleotide sequence ID" value="NZ_JBHSKF010000002.1"/>
</dbReference>
<feature type="domain" description="Condensation" evidence="1">
    <location>
        <begin position="32"/>
        <end position="283"/>
    </location>
</feature>